<sequence>MLLLSIERTSSVTVHVESWKQFRSALDKGQLGQYSSELRYEKASVSWDTRQGIMLGDLADVAFELHDLDPDVDVKFSTYVNAKGEAIFHDCKQPGLLTYHETVGPARRTWNHKRARGNELQHLAASDPENDTDHSRSMSESEEKQPLQSVTGGSPRAPATFISRGFCEHEGVCLAQYPVLEYVSILPRNLLSA</sequence>
<protein>
    <submittedName>
        <fullName evidence="2">Uncharacterized protein</fullName>
    </submittedName>
</protein>
<reference evidence="2 3" key="1">
    <citation type="submission" date="2015-07" db="EMBL/GenBank/DDBJ databases">
        <title>Comparative genomics of the Sigatoka disease complex on banana suggests a link between parallel evolutionary changes in Pseudocercospora fijiensis and Pseudocercospora eumusae and increased virulence on the banana host.</title>
        <authorList>
            <person name="Chang T.-C."/>
            <person name="Salvucci A."/>
            <person name="Crous P.W."/>
            <person name="Stergiopoulos I."/>
        </authorList>
    </citation>
    <scope>NUCLEOTIDE SEQUENCE [LARGE SCALE GENOMIC DNA]</scope>
    <source>
        <strain evidence="2 3">CBS 114824</strain>
    </source>
</reference>
<dbReference type="AlphaFoldDB" id="A0A139HME8"/>
<evidence type="ECO:0000256" key="1">
    <source>
        <dbReference type="SAM" id="MobiDB-lite"/>
    </source>
</evidence>
<feature type="compositionally biased region" description="Basic and acidic residues" evidence="1">
    <location>
        <begin position="131"/>
        <end position="145"/>
    </location>
</feature>
<accession>A0A139HME8</accession>
<evidence type="ECO:0000313" key="3">
    <source>
        <dbReference type="Proteomes" id="UP000070133"/>
    </source>
</evidence>
<proteinExistence type="predicted"/>
<dbReference type="EMBL" id="LFZN01000029">
    <property type="protein sequence ID" value="KXT03562.1"/>
    <property type="molecule type" value="Genomic_DNA"/>
</dbReference>
<name>A0A139HME8_9PEZI</name>
<dbReference type="Proteomes" id="UP000070133">
    <property type="component" value="Unassembled WGS sequence"/>
</dbReference>
<comment type="caution">
    <text evidence="2">The sequence shown here is derived from an EMBL/GenBank/DDBJ whole genome shotgun (WGS) entry which is preliminary data.</text>
</comment>
<organism evidence="2 3">
    <name type="scientific">Pseudocercospora eumusae</name>
    <dbReference type="NCBI Taxonomy" id="321146"/>
    <lineage>
        <taxon>Eukaryota</taxon>
        <taxon>Fungi</taxon>
        <taxon>Dikarya</taxon>
        <taxon>Ascomycota</taxon>
        <taxon>Pezizomycotina</taxon>
        <taxon>Dothideomycetes</taxon>
        <taxon>Dothideomycetidae</taxon>
        <taxon>Mycosphaerellales</taxon>
        <taxon>Mycosphaerellaceae</taxon>
        <taxon>Pseudocercospora</taxon>
    </lineage>
</organism>
<gene>
    <name evidence="2" type="ORF">AC578_9998</name>
</gene>
<keyword evidence="3" id="KW-1185">Reference proteome</keyword>
<feature type="region of interest" description="Disordered" evidence="1">
    <location>
        <begin position="121"/>
        <end position="154"/>
    </location>
</feature>
<evidence type="ECO:0000313" key="2">
    <source>
        <dbReference type="EMBL" id="KXT03562.1"/>
    </source>
</evidence>